<proteinExistence type="predicted"/>
<dbReference type="Proteomes" id="UP000029920">
    <property type="component" value="Unassembled WGS sequence"/>
</dbReference>
<dbReference type="AlphaFoldDB" id="A0A4V6I6S6"/>
<dbReference type="RefSeq" id="WP_034553410.1">
    <property type="nucleotide sequence ID" value="NZ_JRPC02000003.1"/>
</dbReference>
<gene>
    <name evidence="1" type="ORF">LS72_001585</name>
</gene>
<evidence type="ECO:0000313" key="2">
    <source>
        <dbReference type="Proteomes" id="UP000029920"/>
    </source>
</evidence>
<name>A0A4V6I6S6_9HELI</name>
<organism evidence="1 2">
    <name type="scientific">Helicobacter apodemus</name>
    <dbReference type="NCBI Taxonomy" id="135569"/>
    <lineage>
        <taxon>Bacteria</taxon>
        <taxon>Pseudomonadati</taxon>
        <taxon>Campylobacterota</taxon>
        <taxon>Epsilonproteobacteria</taxon>
        <taxon>Campylobacterales</taxon>
        <taxon>Helicobacteraceae</taxon>
        <taxon>Helicobacter</taxon>
    </lineage>
</organism>
<evidence type="ECO:0000313" key="1">
    <source>
        <dbReference type="EMBL" id="TLE16804.1"/>
    </source>
</evidence>
<sequence length="63" mass="7189">MKSYIKENFTNEQGIIKTKNGLIIESSVEKGINTLSVTLPFDTVESLILSYKENNHQTLFRNV</sequence>
<protein>
    <submittedName>
        <fullName evidence="1">Uncharacterized protein</fullName>
    </submittedName>
</protein>
<reference evidence="1 2" key="1">
    <citation type="journal article" date="2014" name="Genome Announc.">
        <title>Draft genome sequences of eight enterohepatic helicobacter species isolated from both laboratory and wild rodents.</title>
        <authorList>
            <person name="Sheh A."/>
            <person name="Shen Z."/>
            <person name="Fox J.G."/>
        </authorList>
    </citation>
    <scope>NUCLEOTIDE SEQUENCE [LARGE SCALE GENOMIC DNA]</scope>
    <source>
        <strain evidence="1 2">MIT-03-7007</strain>
    </source>
</reference>
<comment type="caution">
    <text evidence="1">The sequence shown here is derived from an EMBL/GenBank/DDBJ whole genome shotgun (WGS) entry which is preliminary data.</text>
</comment>
<accession>A0A4V6I6S6</accession>
<dbReference type="EMBL" id="JRPC02000003">
    <property type="protein sequence ID" value="TLE16804.1"/>
    <property type="molecule type" value="Genomic_DNA"/>
</dbReference>
<keyword evidence="2" id="KW-1185">Reference proteome</keyword>